<organism evidence="1 2">
    <name type="scientific">Methylobacterium aquaticum</name>
    <dbReference type="NCBI Taxonomy" id="270351"/>
    <lineage>
        <taxon>Bacteria</taxon>
        <taxon>Pseudomonadati</taxon>
        <taxon>Pseudomonadota</taxon>
        <taxon>Alphaproteobacteria</taxon>
        <taxon>Hyphomicrobiales</taxon>
        <taxon>Methylobacteriaceae</taxon>
        <taxon>Methylobacterium</taxon>
    </lineage>
</organism>
<protein>
    <submittedName>
        <fullName evidence="1">Uncharacterized protein conserved in bacteria</fullName>
    </submittedName>
</protein>
<geneLocation type="plasmid" evidence="2">
    <name>pMaq22A_2p DNA</name>
</geneLocation>
<dbReference type="EMBL" id="AP014706">
    <property type="protein sequence ID" value="BAQ49914.1"/>
    <property type="molecule type" value="Genomic_DNA"/>
</dbReference>
<proteinExistence type="predicted"/>
<reference evidence="2" key="2">
    <citation type="submission" date="2015-01" db="EMBL/GenBank/DDBJ databases">
        <title>Complete genome sequence of Methylobacterium aquaticum strain 22A.</title>
        <authorList>
            <person name="Tani A."/>
            <person name="Ogura Y."/>
            <person name="Hayashi T."/>
        </authorList>
    </citation>
    <scope>NUCLEOTIDE SEQUENCE [LARGE SCALE GENOMIC DNA]</scope>
    <source>
        <strain evidence="2">MA-22A</strain>
        <plasmid evidence="2">Plasmid pMaq22A_2p DNA</plasmid>
    </source>
</reference>
<sequence length="245" mass="25016">MTRRPGLEAAATCAIGVMAKAPQSGRAKTRLCPPLTADEAASLSAAFLRDTTDTLARAARSAPIVPYAAYAPPGTEGLVAPHLAPGTALVLADGTAPAPAAVAGFGRCLLQAVQGMLDRGHAAACVLSADVPTLPTRRLIEAARTLLAPGDRGVLGACDDGGYYLLGLKRAHAHLFANIAWSTASVADATRARAREIGLDLVELEPWYDVDDAASLARLAAETAGSPAPVTRAALARLAREAVPA</sequence>
<dbReference type="PATRIC" id="fig|270351.10.peg.7044"/>
<keyword evidence="1" id="KW-0614">Plasmid</keyword>
<dbReference type="KEGG" id="maqu:Maq22A_2p40605"/>
<reference evidence="1 2" key="1">
    <citation type="journal article" date="2015" name="Genome Announc.">
        <title>Complete Genome Sequence of Methylobacterium aquaticum Strain 22A, Isolated from Racomitrium japonicum Moss.</title>
        <authorList>
            <person name="Tani A."/>
            <person name="Ogura Y."/>
            <person name="Hayashi T."/>
            <person name="Kimbara K."/>
        </authorList>
    </citation>
    <scope>NUCLEOTIDE SEQUENCE [LARGE SCALE GENOMIC DNA]</scope>
    <source>
        <strain evidence="1 2">MA-22A</strain>
        <plasmid evidence="2">Plasmid pMaq22A_2p DNA</plasmid>
    </source>
</reference>
<dbReference type="PANTHER" id="PTHR36529:SF1">
    <property type="entry name" value="GLYCOSYLTRANSFERASE"/>
    <property type="match status" value="1"/>
</dbReference>
<dbReference type="AlphaFoldDB" id="A0A0C6FWE6"/>
<dbReference type="InterPro" id="IPR018641">
    <property type="entry name" value="Trfase_1_rSAM/seldom-assoc"/>
</dbReference>
<gene>
    <name evidence="1" type="ORF">Maq22A_2p40605</name>
</gene>
<dbReference type="RefSeq" id="WP_060851029.1">
    <property type="nucleotide sequence ID" value="NZ_AP014706.1"/>
</dbReference>
<evidence type="ECO:0000313" key="2">
    <source>
        <dbReference type="Proteomes" id="UP000061432"/>
    </source>
</evidence>
<dbReference type="Gene3D" id="3.90.550.10">
    <property type="entry name" value="Spore Coat Polysaccharide Biosynthesis Protein SpsA, Chain A"/>
    <property type="match status" value="1"/>
</dbReference>
<dbReference type="Pfam" id="PF09837">
    <property type="entry name" value="DUF2064"/>
    <property type="match status" value="1"/>
</dbReference>
<name>A0A0C6FWE6_9HYPH</name>
<dbReference type="OrthoDB" id="9798250at2"/>
<dbReference type="InterPro" id="IPR029044">
    <property type="entry name" value="Nucleotide-diphossugar_trans"/>
</dbReference>
<dbReference type="PANTHER" id="PTHR36529">
    <property type="entry name" value="SLL1095 PROTEIN"/>
    <property type="match status" value="1"/>
</dbReference>
<dbReference type="SUPFAM" id="SSF53448">
    <property type="entry name" value="Nucleotide-diphospho-sugar transferases"/>
    <property type="match status" value="1"/>
</dbReference>
<dbReference type="Proteomes" id="UP000061432">
    <property type="component" value="Plasmid pMaq22A_2p"/>
</dbReference>
<accession>A0A0C6FWE6</accession>
<evidence type="ECO:0000313" key="1">
    <source>
        <dbReference type="EMBL" id="BAQ49914.1"/>
    </source>
</evidence>